<evidence type="ECO:0000313" key="1">
    <source>
        <dbReference type="EMBL" id="JAD68301.1"/>
    </source>
</evidence>
<sequence>MQSRPSSVTPMMPCLHRDLTSQGRFEAWVPPRLSKWARRTQALVLQPC</sequence>
<protein>
    <submittedName>
        <fullName evidence="1">Uncharacterized protein</fullName>
    </submittedName>
</protein>
<proteinExistence type="predicted"/>
<organism evidence="1">
    <name type="scientific">Arundo donax</name>
    <name type="common">Giant reed</name>
    <name type="synonym">Donax arundinaceus</name>
    <dbReference type="NCBI Taxonomy" id="35708"/>
    <lineage>
        <taxon>Eukaryota</taxon>
        <taxon>Viridiplantae</taxon>
        <taxon>Streptophyta</taxon>
        <taxon>Embryophyta</taxon>
        <taxon>Tracheophyta</taxon>
        <taxon>Spermatophyta</taxon>
        <taxon>Magnoliopsida</taxon>
        <taxon>Liliopsida</taxon>
        <taxon>Poales</taxon>
        <taxon>Poaceae</taxon>
        <taxon>PACMAD clade</taxon>
        <taxon>Arundinoideae</taxon>
        <taxon>Arundineae</taxon>
        <taxon>Arundo</taxon>
    </lineage>
</organism>
<reference evidence="1" key="2">
    <citation type="journal article" date="2015" name="Data Brief">
        <title>Shoot transcriptome of the giant reed, Arundo donax.</title>
        <authorList>
            <person name="Barrero R.A."/>
            <person name="Guerrero F.D."/>
            <person name="Moolhuijzen P."/>
            <person name="Goolsby J.A."/>
            <person name="Tidwell J."/>
            <person name="Bellgard S.E."/>
            <person name="Bellgard M.I."/>
        </authorList>
    </citation>
    <scope>NUCLEOTIDE SEQUENCE</scope>
    <source>
        <tissue evidence="1">Shoot tissue taken approximately 20 cm above the soil surface</tissue>
    </source>
</reference>
<name>A0A0A9BYA0_ARUDO</name>
<reference evidence="1" key="1">
    <citation type="submission" date="2014-09" db="EMBL/GenBank/DDBJ databases">
        <authorList>
            <person name="Magalhaes I.L.F."/>
            <person name="Oliveira U."/>
            <person name="Santos F.R."/>
            <person name="Vidigal T.H.D.A."/>
            <person name="Brescovit A.D."/>
            <person name="Santos A.J."/>
        </authorList>
    </citation>
    <scope>NUCLEOTIDE SEQUENCE</scope>
    <source>
        <tissue evidence="1">Shoot tissue taken approximately 20 cm above the soil surface</tissue>
    </source>
</reference>
<dbReference type="AlphaFoldDB" id="A0A0A9BYA0"/>
<dbReference type="EMBL" id="GBRH01229594">
    <property type="protein sequence ID" value="JAD68301.1"/>
    <property type="molecule type" value="Transcribed_RNA"/>
</dbReference>
<accession>A0A0A9BYA0</accession>